<accession>A0AAV2Q7Y8</accession>
<dbReference type="GO" id="GO:0005737">
    <property type="term" value="C:cytoplasm"/>
    <property type="evidence" value="ECO:0007669"/>
    <property type="project" value="TreeGrafter"/>
</dbReference>
<evidence type="ECO:0000256" key="1">
    <source>
        <dbReference type="SAM" id="MobiDB-lite"/>
    </source>
</evidence>
<protein>
    <recommendedName>
        <fullName evidence="2">C20G8.02-like WWE domain-containing protein</fullName>
    </recommendedName>
</protein>
<sequence length="739" mass="82801">MEYSGGATQQYALAQELGHLSLSAQQQNYNRTANNPMCNPTISGQQQQDPQSMQGTYLGHHQNVIGSQHLQHTNLQQQSMLGQQQPHLAQPTGLHGKSALSASLLSGSHLGSSSSYQSPNLSLSPSPISSLNLPSTVSCSLQPLPSVPSISQSMSPMKSLLGGAQVASASPPLVSPRPDSNLSSNFHMTKNVSSSNIASGIHGLSSAQLGLSSLTSPPSNESINLQPTPLVKSQLGSSWIPPGNEKSQVHNYPSQLPLMGQESAMYNAPSFNGTMQSNQQIPQSSYYDWMGQDYYQMNEYMDPSAPYNSYGFNCNYNDGNDPNACNDYFYNQDGYYYEYPDGNYPCDHLDRSKTPAYIDEIVEDLRPEEVRWFYKQETDKKWTPFIGYDSLRIEWKYRDILQEPKVCPDGKESSQLDKTDSSSCTSPKDLEEECSVAEHIVVRGGLYDVNVKLRRCESIYWKGETFMIVRGTWFYDGTWAPVEELPADRVEGEHLQHFRGHLLGHQRAEDGAKEVVHSLSLPEGHVDWFNAAEVYLSPDVTSSRLMRSVGKKLGFQKTGYKLHRGYSLEATADDKPPDITHLVFVIHGIGQKMDTGRIIRNAIGLRENVRYLKRKYFPSLARGTQTVEFFPVEWRSSLLLDPGIIDSITPQKILNIRQMLNASFMDIMYYNSPLYRDEILNGLTNEMNRLYTMFTQRNPYYEASGGKVSIVAHSLGCVITYDIVTGWDPQQQLNEDMKI</sequence>
<dbReference type="AlphaFoldDB" id="A0AAV2Q7Y8"/>
<reference evidence="3 4" key="1">
    <citation type="submission" date="2024-05" db="EMBL/GenBank/DDBJ databases">
        <authorList>
            <person name="Wallberg A."/>
        </authorList>
    </citation>
    <scope>NUCLEOTIDE SEQUENCE [LARGE SCALE GENOMIC DNA]</scope>
</reference>
<comment type="caution">
    <text evidence="3">The sequence shown here is derived from an EMBL/GenBank/DDBJ whole genome shotgun (WGS) entry which is preliminary data.</text>
</comment>
<feature type="non-terminal residue" evidence="3">
    <location>
        <position position="739"/>
    </location>
</feature>
<gene>
    <name evidence="3" type="ORF">MNOR_LOCUS8068</name>
</gene>
<feature type="domain" description="C20G8.02-like WWE" evidence="2">
    <location>
        <begin position="375"/>
        <end position="470"/>
    </location>
</feature>
<evidence type="ECO:0000259" key="2">
    <source>
        <dbReference type="Pfam" id="PF23463"/>
    </source>
</evidence>
<feature type="region of interest" description="Disordered" evidence="1">
    <location>
        <begin position="108"/>
        <end position="127"/>
    </location>
</feature>
<dbReference type="PANTHER" id="PTHR23509">
    <property type="entry name" value="PA-PL1 PHOSPHOLIPASE FAMILY"/>
    <property type="match status" value="1"/>
</dbReference>
<dbReference type="InterPro" id="IPR057826">
    <property type="entry name" value="WWE_C20G8.02"/>
</dbReference>
<feature type="compositionally biased region" description="Low complexity" evidence="1">
    <location>
        <begin position="45"/>
        <end position="54"/>
    </location>
</feature>
<feature type="region of interest" description="Disordered" evidence="1">
    <location>
        <begin position="31"/>
        <end position="56"/>
    </location>
</feature>
<dbReference type="PANTHER" id="PTHR23509:SF48">
    <property type="entry name" value="INTRACELLULAR PHOSPHOLIPASE A1"/>
    <property type="match status" value="1"/>
</dbReference>
<keyword evidence="4" id="KW-1185">Reference proteome</keyword>
<evidence type="ECO:0000313" key="3">
    <source>
        <dbReference type="EMBL" id="CAL4069820.1"/>
    </source>
</evidence>
<name>A0AAV2Q7Y8_MEGNR</name>
<dbReference type="EMBL" id="CAXKWB010003669">
    <property type="protein sequence ID" value="CAL4069820.1"/>
    <property type="molecule type" value="Genomic_DNA"/>
</dbReference>
<feature type="compositionally biased region" description="Polar residues" evidence="1">
    <location>
        <begin position="31"/>
        <end position="44"/>
    </location>
</feature>
<feature type="region of interest" description="Disordered" evidence="1">
    <location>
        <begin position="408"/>
        <end position="428"/>
    </location>
</feature>
<feature type="compositionally biased region" description="Basic and acidic residues" evidence="1">
    <location>
        <begin position="408"/>
        <end position="420"/>
    </location>
</feature>
<dbReference type="GO" id="GO:0004620">
    <property type="term" value="F:phospholipase activity"/>
    <property type="evidence" value="ECO:0007669"/>
    <property type="project" value="TreeGrafter"/>
</dbReference>
<organism evidence="3 4">
    <name type="scientific">Meganyctiphanes norvegica</name>
    <name type="common">Northern krill</name>
    <name type="synonym">Thysanopoda norvegica</name>
    <dbReference type="NCBI Taxonomy" id="48144"/>
    <lineage>
        <taxon>Eukaryota</taxon>
        <taxon>Metazoa</taxon>
        <taxon>Ecdysozoa</taxon>
        <taxon>Arthropoda</taxon>
        <taxon>Crustacea</taxon>
        <taxon>Multicrustacea</taxon>
        <taxon>Malacostraca</taxon>
        <taxon>Eumalacostraca</taxon>
        <taxon>Eucarida</taxon>
        <taxon>Euphausiacea</taxon>
        <taxon>Euphausiidae</taxon>
        <taxon>Meganyctiphanes</taxon>
    </lineage>
</organism>
<dbReference type="InterPro" id="IPR058055">
    <property type="entry name" value="PA-PLA1"/>
</dbReference>
<dbReference type="Pfam" id="PF23463">
    <property type="entry name" value="WWE_2"/>
    <property type="match status" value="1"/>
</dbReference>
<proteinExistence type="predicted"/>
<evidence type="ECO:0000313" key="4">
    <source>
        <dbReference type="Proteomes" id="UP001497623"/>
    </source>
</evidence>
<dbReference type="Proteomes" id="UP001497623">
    <property type="component" value="Unassembled WGS sequence"/>
</dbReference>